<keyword evidence="1" id="KW-1133">Transmembrane helix</keyword>
<dbReference type="Proteomes" id="UP000597762">
    <property type="component" value="Unassembled WGS sequence"/>
</dbReference>
<proteinExistence type="predicted"/>
<evidence type="ECO:0000313" key="3">
    <source>
        <dbReference type="Proteomes" id="UP000597762"/>
    </source>
</evidence>
<evidence type="ECO:0000256" key="1">
    <source>
        <dbReference type="SAM" id="Phobius"/>
    </source>
</evidence>
<keyword evidence="3" id="KW-1185">Reference proteome</keyword>
<name>A0A812CSF5_ACAPH</name>
<feature type="transmembrane region" description="Helical" evidence="1">
    <location>
        <begin position="85"/>
        <end position="108"/>
    </location>
</feature>
<dbReference type="AlphaFoldDB" id="A0A812CSF5"/>
<sequence>MSCLFSLFLSLSLSSAVAFYFSFSLFTCFFFRSLFLFLACSFSFFLFIFWCSKFPMIPLASSLSFTFFIYLSTFCALSLFLSHSIIFSLFLCISLAPSFLQVLSFHLLPTPFFLKSYSLTFPVLCLFFSLFFLFPLQFLLFLFIHFTQCRDELLYLEATMLKDIIFLSLSRSLSLSLSSQHTNFFLFFFYISFFTFPLAQQSFLFYFT</sequence>
<evidence type="ECO:0000313" key="2">
    <source>
        <dbReference type="EMBL" id="CAE1280909.1"/>
    </source>
</evidence>
<feature type="transmembrane region" description="Helical" evidence="1">
    <location>
        <begin position="59"/>
        <end position="79"/>
    </location>
</feature>
<accession>A0A812CSF5</accession>
<reference evidence="2" key="1">
    <citation type="submission" date="2021-01" db="EMBL/GenBank/DDBJ databases">
        <authorList>
            <person name="Li R."/>
            <person name="Bekaert M."/>
        </authorList>
    </citation>
    <scope>NUCLEOTIDE SEQUENCE</scope>
    <source>
        <strain evidence="2">Farmed</strain>
    </source>
</reference>
<dbReference type="EMBL" id="CAHIKZ030002090">
    <property type="protein sequence ID" value="CAE1280909.1"/>
    <property type="molecule type" value="Genomic_DNA"/>
</dbReference>
<comment type="caution">
    <text evidence="2">The sequence shown here is derived from an EMBL/GenBank/DDBJ whole genome shotgun (WGS) entry which is preliminary data.</text>
</comment>
<protein>
    <submittedName>
        <fullName evidence="2">Uncharacterized protein</fullName>
    </submittedName>
</protein>
<keyword evidence="1" id="KW-0472">Membrane</keyword>
<feature type="transmembrane region" description="Helical" evidence="1">
    <location>
        <begin position="120"/>
        <end position="146"/>
    </location>
</feature>
<keyword evidence="1" id="KW-0812">Transmembrane</keyword>
<feature type="transmembrane region" description="Helical" evidence="1">
    <location>
        <begin position="184"/>
        <end position="207"/>
    </location>
</feature>
<gene>
    <name evidence="2" type="ORF">SPHA_42618</name>
</gene>
<organism evidence="2 3">
    <name type="scientific">Acanthosepion pharaonis</name>
    <name type="common">Pharaoh cuttlefish</name>
    <name type="synonym">Sepia pharaonis</name>
    <dbReference type="NCBI Taxonomy" id="158019"/>
    <lineage>
        <taxon>Eukaryota</taxon>
        <taxon>Metazoa</taxon>
        <taxon>Spiralia</taxon>
        <taxon>Lophotrochozoa</taxon>
        <taxon>Mollusca</taxon>
        <taxon>Cephalopoda</taxon>
        <taxon>Coleoidea</taxon>
        <taxon>Decapodiformes</taxon>
        <taxon>Sepiida</taxon>
        <taxon>Sepiina</taxon>
        <taxon>Sepiidae</taxon>
        <taxon>Acanthosepion</taxon>
    </lineage>
</organism>
<feature type="transmembrane region" description="Helical" evidence="1">
    <location>
        <begin position="34"/>
        <end position="52"/>
    </location>
</feature>